<dbReference type="Gene3D" id="3.40.1350.10">
    <property type="match status" value="1"/>
</dbReference>
<dbReference type="PANTHER" id="PTHR30015">
    <property type="entry name" value="MRR RESTRICTION SYSTEM PROTEIN"/>
    <property type="match status" value="1"/>
</dbReference>
<evidence type="ECO:0000313" key="2">
    <source>
        <dbReference type="EMBL" id="VEP12162.1"/>
    </source>
</evidence>
<name>A0A563VL67_9CYAN</name>
<organism evidence="2 3">
    <name type="scientific">Hyella patelloides LEGE 07179</name>
    <dbReference type="NCBI Taxonomy" id="945734"/>
    <lineage>
        <taxon>Bacteria</taxon>
        <taxon>Bacillati</taxon>
        <taxon>Cyanobacteriota</taxon>
        <taxon>Cyanophyceae</taxon>
        <taxon>Pleurocapsales</taxon>
        <taxon>Hyellaceae</taxon>
        <taxon>Hyella</taxon>
    </lineage>
</organism>
<dbReference type="Proteomes" id="UP000320055">
    <property type="component" value="Unassembled WGS sequence"/>
</dbReference>
<evidence type="ECO:0000313" key="3">
    <source>
        <dbReference type="Proteomes" id="UP000320055"/>
    </source>
</evidence>
<dbReference type="GO" id="GO:0009307">
    <property type="term" value="P:DNA restriction-modification system"/>
    <property type="evidence" value="ECO:0007669"/>
    <property type="project" value="InterPro"/>
</dbReference>
<dbReference type="PANTHER" id="PTHR30015:SF7">
    <property type="entry name" value="TYPE IV METHYL-DIRECTED RESTRICTION ENZYME ECOKMRR"/>
    <property type="match status" value="1"/>
</dbReference>
<proteinExistence type="predicted"/>
<dbReference type="Pfam" id="PF04471">
    <property type="entry name" value="Mrr_cat"/>
    <property type="match status" value="1"/>
</dbReference>
<dbReference type="InterPro" id="IPR052906">
    <property type="entry name" value="Type_IV_Methyl-Rstrct_Enzyme"/>
</dbReference>
<dbReference type="GO" id="GO:0015666">
    <property type="term" value="F:restriction endodeoxyribonuclease activity"/>
    <property type="evidence" value="ECO:0007669"/>
    <property type="project" value="TreeGrafter"/>
</dbReference>
<dbReference type="SUPFAM" id="SSF52980">
    <property type="entry name" value="Restriction endonuclease-like"/>
    <property type="match status" value="1"/>
</dbReference>
<dbReference type="InterPro" id="IPR011335">
    <property type="entry name" value="Restrct_endonuc-II-like"/>
</dbReference>
<protein>
    <recommendedName>
        <fullName evidence="1">Restriction endonuclease type IV Mrr domain-containing protein</fullName>
    </recommendedName>
</protein>
<gene>
    <name evidence="2" type="ORF">H1P_1370011</name>
</gene>
<keyword evidence="3" id="KW-1185">Reference proteome</keyword>
<dbReference type="InterPro" id="IPR007560">
    <property type="entry name" value="Restrct_endonuc_IV_Mrr"/>
</dbReference>
<feature type="domain" description="Restriction endonuclease type IV Mrr" evidence="1">
    <location>
        <begin position="172"/>
        <end position="271"/>
    </location>
</feature>
<sequence length="316" mass="37230">MLVKFICNKKYYIFRRYRYYKAHPKSKFQVEILPGILANFGESRGRYHSCQYHLLQLSFSKDLYTEEVADTFWRRFKILHIDCKRRGKKIPRIYRVVGSSQKTFYGGYVVICEPNLITREVFVRQNSYEYWLDNFYLNSGLYSNPVDQKEIIAILLNKISTNSAILHDIPTKTDWRMFEEIVAEIFRKFGYEIELTKRTRDGGKDIIALRKSGDEVTERLIIECKHWQSKIDVKPIRNLIGVAVTQDELPTGIILATTSTFTKDAKDLKINPTISIKLDLKDYNDVLNWIGDYNALQLTPAEIEQYLREHKVKNQE</sequence>
<dbReference type="InterPro" id="IPR011856">
    <property type="entry name" value="tRNA_endonuc-like_dom_sf"/>
</dbReference>
<evidence type="ECO:0000259" key="1">
    <source>
        <dbReference type="Pfam" id="PF04471"/>
    </source>
</evidence>
<dbReference type="EMBL" id="CAACVJ010000043">
    <property type="protein sequence ID" value="VEP12162.1"/>
    <property type="molecule type" value="Genomic_DNA"/>
</dbReference>
<dbReference type="GO" id="GO:0003677">
    <property type="term" value="F:DNA binding"/>
    <property type="evidence" value="ECO:0007669"/>
    <property type="project" value="InterPro"/>
</dbReference>
<reference evidence="2 3" key="1">
    <citation type="submission" date="2019-01" db="EMBL/GenBank/DDBJ databases">
        <authorList>
            <person name="Brito A."/>
        </authorList>
    </citation>
    <scope>NUCLEOTIDE SEQUENCE [LARGE SCALE GENOMIC DNA]</scope>
    <source>
        <strain evidence="2">1</strain>
    </source>
</reference>
<accession>A0A563VL67</accession>
<dbReference type="AlphaFoldDB" id="A0A563VL67"/>